<dbReference type="Pfam" id="PF00990">
    <property type="entry name" value="GGDEF"/>
    <property type="match status" value="1"/>
</dbReference>
<dbReference type="PANTHER" id="PTHR44757:SF2">
    <property type="entry name" value="BIOFILM ARCHITECTURE MAINTENANCE PROTEIN MBAA"/>
    <property type="match status" value="1"/>
</dbReference>
<dbReference type="AlphaFoldDB" id="A0A6A8A437"/>
<dbReference type="NCBIfam" id="TIGR00254">
    <property type="entry name" value="GGDEF"/>
    <property type="match status" value="1"/>
</dbReference>
<dbReference type="CDD" id="cd01948">
    <property type="entry name" value="EAL"/>
    <property type="match status" value="1"/>
</dbReference>
<dbReference type="RefSeq" id="WP_324184746.1">
    <property type="nucleotide sequence ID" value="NZ_JAYKOO010000001.1"/>
</dbReference>
<comment type="caution">
    <text evidence="4">The sequence shown here is derived from an EMBL/GenBank/DDBJ whole genome shotgun (WGS) entry which is preliminary data.</text>
</comment>
<keyword evidence="1" id="KW-1133">Transmembrane helix</keyword>
<dbReference type="InterPro" id="IPR029787">
    <property type="entry name" value="Nucleotide_cyclase"/>
</dbReference>
<dbReference type="Gene3D" id="3.30.70.270">
    <property type="match status" value="1"/>
</dbReference>
<evidence type="ECO:0000256" key="1">
    <source>
        <dbReference type="SAM" id="Phobius"/>
    </source>
</evidence>
<dbReference type="CDD" id="cd01949">
    <property type="entry name" value="GGDEF"/>
    <property type="match status" value="1"/>
</dbReference>
<dbReference type="InterPro" id="IPR052155">
    <property type="entry name" value="Biofilm_reg_signaling"/>
</dbReference>
<evidence type="ECO:0000313" key="5">
    <source>
        <dbReference type="Proteomes" id="UP000435138"/>
    </source>
</evidence>
<dbReference type="SUPFAM" id="SSF55073">
    <property type="entry name" value="Nucleotide cyclase"/>
    <property type="match status" value="1"/>
</dbReference>
<keyword evidence="1" id="KW-0472">Membrane</keyword>
<evidence type="ECO:0000259" key="2">
    <source>
        <dbReference type="PROSITE" id="PS50883"/>
    </source>
</evidence>
<organism evidence="4 5">
    <name type="scientific">Endobacterium cereale</name>
    <dbReference type="NCBI Taxonomy" id="2663029"/>
    <lineage>
        <taxon>Bacteria</taxon>
        <taxon>Pseudomonadati</taxon>
        <taxon>Pseudomonadota</taxon>
        <taxon>Alphaproteobacteria</taxon>
        <taxon>Hyphomicrobiales</taxon>
        <taxon>Rhizobiaceae</taxon>
        <taxon>Endobacterium</taxon>
    </lineage>
</organism>
<feature type="transmembrane region" description="Helical" evidence="1">
    <location>
        <begin position="167"/>
        <end position="185"/>
    </location>
</feature>
<protein>
    <submittedName>
        <fullName evidence="4">EAL domain-containing protein</fullName>
    </submittedName>
</protein>
<dbReference type="InterPro" id="IPR043128">
    <property type="entry name" value="Rev_trsase/Diguanyl_cyclase"/>
</dbReference>
<gene>
    <name evidence="4" type="ORF">GAO09_05660</name>
</gene>
<name>A0A6A8A437_9HYPH</name>
<dbReference type="EMBL" id="WIXI01000034">
    <property type="protein sequence ID" value="MQY45549.1"/>
    <property type="molecule type" value="Genomic_DNA"/>
</dbReference>
<dbReference type="InterPro" id="IPR001633">
    <property type="entry name" value="EAL_dom"/>
</dbReference>
<proteinExistence type="predicted"/>
<dbReference type="PROSITE" id="PS50887">
    <property type="entry name" value="GGDEF"/>
    <property type="match status" value="1"/>
</dbReference>
<dbReference type="SMART" id="SM00052">
    <property type="entry name" value="EAL"/>
    <property type="match status" value="1"/>
</dbReference>
<feature type="transmembrane region" description="Helical" evidence="1">
    <location>
        <begin position="92"/>
        <end position="114"/>
    </location>
</feature>
<dbReference type="InterPro" id="IPR035919">
    <property type="entry name" value="EAL_sf"/>
</dbReference>
<feature type="transmembrane region" description="Helical" evidence="1">
    <location>
        <begin position="60"/>
        <end position="80"/>
    </location>
</feature>
<evidence type="ECO:0000259" key="3">
    <source>
        <dbReference type="PROSITE" id="PS50887"/>
    </source>
</evidence>
<feature type="domain" description="EAL" evidence="2">
    <location>
        <begin position="403"/>
        <end position="656"/>
    </location>
</feature>
<dbReference type="PROSITE" id="PS50883">
    <property type="entry name" value="EAL"/>
    <property type="match status" value="1"/>
</dbReference>
<dbReference type="Gene3D" id="3.20.20.450">
    <property type="entry name" value="EAL domain"/>
    <property type="match status" value="1"/>
</dbReference>
<dbReference type="Proteomes" id="UP000435138">
    <property type="component" value="Unassembled WGS sequence"/>
</dbReference>
<accession>A0A6A8A437</accession>
<dbReference type="InterPro" id="IPR000160">
    <property type="entry name" value="GGDEF_dom"/>
</dbReference>
<dbReference type="SMART" id="SM00267">
    <property type="entry name" value="GGDEF"/>
    <property type="match status" value="1"/>
</dbReference>
<evidence type="ECO:0000313" key="4">
    <source>
        <dbReference type="EMBL" id="MQY45549.1"/>
    </source>
</evidence>
<sequence>MPSRFLTDENEIRIKSEIAKAQAASVIDRMYYMLATNAVIAGCAYAVSTVGHGTDTLAPYWLAALLLTLLVRGVLTAAMMRRNLPNMEPEKTLSHLAVGKLVTGCTWAALPFIFDNFDATSVDGGLYLMMLGIAAATVLMGVGNSLAPLAFALPVHTAVIVSLMSQGLHGLMLALCVTALTLLLYRGSKQSEATFASNTRAKVQADALAESLSKANSEILTTNARLEHLAKCDPLTGLANRNAFNEALAIGIADCPEGGDRQLALLMVDLDGFKLINDTLGHSVGDNLLVYVSNRMRHSVAGADLIARLGGDEFAVIFTGPDAAANARAQCEAMLERSHGPITIAEQSCIVGTSIGLAIYPDHAANAEDLFICADMALYRAKDSGRGRWCEFHPDFRIAATRRHQIEQDLGAAILSGAVEAWFQPQVMLDESGIIGFEALVRWHHPQLGPIAPPDIVQAALATHQSDRLTGTIAKAACQLLQRLPGMGLPHATVSINVSPRELSVYSVVDLIDSIVKRHAIDPALLEIEITEEALLDTDMIGDQLARISSSGYKLAVDDFGAGHSSLTYLTGLKVDRLKIDRGIAAGVTSSRQSQNIVSALVGLGQSLSIDVLVEGVETPEDAAALQELGCHTAQGYFFARPMPPERLDNWIAERPSNTRQVDFKRSANAKS</sequence>
<feature type="transmembrane region" description="Helical" evidence="1">
    <location>
        <begin position="30"/>
        <end position="48"/>
    </location>
</feature>
<dbReference type="Pfam" id="PF00563">
    <property type="entry name" value="EAL"/>
    <property type="match status" value="1"/>
</dbReference>
<dbReference type="SUPFAM" id="SSF141868">
    <property type="entry name" value="EAL domain-like"/>
    <property type="match status" value="1"/>
</dbReference>
<feature type="transmembrane region" description="Helical" evidence="1">
    <location>
        <begin position="126"/>
        <end position="155"/>
    </location>
</feature>
<dbReference type="PANTHER" id="PTHR44757">
    <property type="entry name" value="DIGUANYLATE CYCLASE DGCP"/>
    <property type="match status" value="1"/>
</dbReference>
<keyword evidence="5" id="KW-1185">Reference proteome</keyword>
<keyword evidence="1" id="KW-0812">Transmembrane</keyword>
<feature type="domain" description="GGDEF" evidence="3">
    <location>
        <begin position="261"/>
        <end position="394"/>
    </location>
</feature>
<reference evidence="4 5" key="1">
    <citation type="submission" date="2019-11" db="EMBL/GenBank/DDBJ databases">
        <title>Genome analysis of Rhizobacterium cereale a novel genus and species isolated from maize roots in North Spain.</title>
        <authorList>
            <person name="Menendez E."/>
            <person name="Flores-Felix J.D."/>
            <person name="Ramirez-Bahena M.-H."/>
            <person name="Igual J.M."/>
            <person name="Garcia-Fraile P."/>
            <person name="Peix A."/>
            <person name="Velazquez E."/>
        </authorList>
    </citation>
    <scope>NUCLEOTIDE SEQUENCE [LARGE SCALE GENOMIC DNA]</scope>
    <source>
        <strain evidence="4 5">RZME27</strain>
    </source>
</reference>